<evidence type="ECO:0000256" key="7">
    <source>
        <dbReference type="SAM" id="MobiDB-lite"/>
    </source>
</evidence>
<evidence type="ECO:0008006" key="10">
    <source>
        <dbReference type="Google" id="ProtNLM"/>
    </source>
</evidence>
<feature type="region of interest" description="Disordered" evidence="7">
    <location>
        <begin position="74"/>
        <end position="106"/>
    </location>
</feature>
<feature type="compositionally biased region" description="Basic and acidic residues" evidence="7">
    <location>
        <begin position="506"/>
        <end position="519"/>
    </location>
</feature>
<dbReference type="PANTHER" id="PTHR43731">
    <property type="entry name" value="RHOMBOID PROTEASE"/>
    <property type="match status" value="1"/>
</dbReference>
<evidence type="ECO:0000256" key="1">
    <source>
        <dbReference type="ARBA" id="ARBA00004141"/>
    </source>
</evidence>
<dbReference type="Proteomes" id="UP000245884">
    <property type="component" value="Unassembled WGS sequence"/>
</dbReference>
<keyword evidence="9" id="KW-1185">Reference proteome</keyword>
<dbReference type="Gene3D" id="1.20.1540.10">
    <property type="entry name" value="Rhomboid-like"/>
    <property type="match status" value="1"/>
</dbReference>
<keyword evidence="6" id="KW-0472">Membrane</keyword>
<keyword evidence="5" id="KW-1133">Transmembrane helix</keyword>
<dbReference type="InterPro" id="IPR050925">
    <property type="entry name" value="Rhomboid_protease_S54"/>
</dbReference>
<keyword evidence="3" id="KW-0812">Transmembrane</keyword>
<keyword evidence="4" id="KW-0378">Hydrolase</keyword>
<dbReference type="GeneID" id="37025594"/>
<evidence type="ECO:0000256" key="5">
    <source>
        <dbReference type="ARBA" id="ARBA00022989"/>
    </source>
</evidence>
<proteinExistence type="inferred from homology"/>
<dbReference type="SUPFAM" id="SSF144091">
    <property type="entry name" value="Rhomboid-like"/>
    <property type="match status" value="1"/>
</dbReference>
<evidence type="ECO:0000256" key="6">
    <source>
        <dbReference type="ARBA" id="ARBA00023136"/>
    </source>
</evidence>
<evidence type="ECO:0000256" key="2">
    <source>
        <dbReference type="ARBA" id="ARBA00009045"/>
    </source>
</evidence>
<accession>A0A316UQC1</accession>
<dbReference type="PANTHER" id="PTHR43731:SF14">
    <property type="entry name" value="PRESENILIN-ASSOCIATED RHOMBOID-LIKE PROTEIN, MITOCHONDRIAL"/>
    <property type="match status" value="1"/>
</dbReference>
<dbReference type="InterPro" id="IPR035952">
    <property type="entry name" value="Rhomboid-like_sf"/>
</dbReference>
<protein>
    <recommendedName>
        <fullName evidence="10">Peptidase S54 rhomboid domain-containing protein</fullName>
    </recommendedName>
</protein>
<name>A0A316UQC1_9BASI</name>
<dbReference type="EMBL" id="KZ819668">
    <property type="protein sequence ID" value="PWN27499.1"/>
    <property type="molecule type" value="Genomic_DNA"/>
</dbReference>
<dbReference type="RefSeq" id="XP_025362111.1">
    <property type="nucleotide sequence ID" value="XM_025503771.1"/>
</dbReference>
<evidence type="ECO:0000256" key="4">
    <source>
        <dbReference type="ARBA" id="ARBA00022801"/>
    </source>
</evidence>
<dbReference type="AlphaFoldDB" id="A0A316UQC1"/>
<comment type="subcellular location">
    <subcellularLocation>
        <location evidence="1">Membrane</location>
        <topology evidence="1">Multi-pass membrane protein</topology>
    </subcellularLocation>
</comment>
<dbReference type="GO" id="GO:0016020">
    <property type="term" value="C:membrane"/>
    <property type="evidence" value="ECO:0007669"/>
    <property type="project" value="UniProtKB-SubCell"/>
</dbReference>
<sequence length="549" mass="61159">MTSLLFHRRATATVLTARLPPVLMRSMTRLSAPRAATFVAVTRIGATASRPTRIAQSIPFRSICTNEEAALGKLSSPKPIPGNDVSKAKSAGSRTEQKQSKYAAPWPTSGRWNGRKWAFWITFPLIISIVPASQAYGWERVWARKANMEEGWMIWTIESTWVEQDADSATPAAADLAKMGLCRRLVLHDLSASLYRSLKDKVAMLDEAVAEYVLYSYGVAANWYLNAPSNKVATAHLIALNTAVFLAWRVAALRRPWTQFMLKYFMDRPFPAGQRWRRSGNMYRAPFSHPSLAHFLVAQAASWSVAPAALQVMEERMQSNPGAQHKSRDVFGGVGLGCNHLLWATFLTSAIGGAFFSRRWSYELFRHCTLPVERLAPGEVRPMMRMHWRARYSGAGAGIFGLLSFVVQEEHQAGKDADQRARLALPFLRSEYTLPARETFLVLCAFDALCILRGVRVQSTSSAARLGGAVWGLLCIPAVLHSSLIVKALRAMWDLPQDSLKHVGERAEAREGGKRHINEQRAAMGDAPRRQGQAESFSHRRPIADSLRE</sequence>
<comment type="similarity">
    <text evidence="2">Belongs to the peptidase S54 family.</text>
</comment>
<organism evidence="8 9">
    <name type="scientific">Jaminaea rosea</name>
    <dbReference type="NCBI Taxonomy" id="1569628"/>
    <lineage>
        <taxon>Eukaryota</taxon>
        <taxon>Fungi</taxon>
        <taxon>Dikarya</taxon>
        <taxon>Basidiomycota</taxon>
        <taxon>Ustilaginomycotina</taxon>
        <taxon>Exobasidiomycetes</taxon>
        <taxon>Microstromatales</taxon>
        <taxon>Microstromatales incertae sedis</taxon>
        <taxon>Jaminaea</taxon>
    </lineage>
</organism>
<evidence type="ECO:0000313" key="9">
    <source>
        <dbReference type="Proteomes" id="UP000245884"/>
    </source>
</evidence>
<feature type="region of interest" description="Disordered" evidence="7">
    <location>
        <begin position="506"/>
        <end position="549"/>
    </location>
</feature>
<reference evidence="8 9" key="1">
    <citation type="journal article" date="2018" name="Mol. Biol. Evol.">
        <title>Broad Genomic Sampling Reveals a Smut Pathogenic Ancestry of the Fungal Clade Ustilaginomycotina.</title>
        <authorList>
            <person name="Kijpornyongpan T."/>
            <person name="Mondo S.J."/>
            <person name="Barry K."/>
            <person name="Sandor L."/>
            <person name="Lee J."/>
            <person name="Lipzen A."/>
            <person name="Pangilinan J."/>
            <person name="LaButti K."/>
            <person name="Hainaut M."/>
            <person name="Henrissat B."/>
            <person name="Grigoriev I.V."/>
            <person name="Spatafora J.W."/>
            <person name="Aime M.C."/>
        </authorList>
    </citation>
    <scope>NUCLEOTIDE SEQUENCE [LARGE SCALE GENOMIC DNA]</scope>
    <source>
        <strain evidence="8 9">MCA 5214</strain>
    </source>
</reference>
<dbReference type="GO" id="GO:0006465">
    <property type="term" value="P:signal peptide processing"/>
    <property type="evidence" value="ECO:0007669"/>
    <property type="project" value="TreeGrafter"/>
</dbReference>
<evidence type="ECO:0000313" key="8">
    <source>
        <dbReference type="EMBL" id="PWN27499.1"/>
    </source>
</evidence>
<gene>
    <name evidence="8" type="ORF">BDZ90DRAFT_180658</name>
</gene>
<dbReference type="OrthoDB" id="10260614at2759"/>
<dbReference type="GO" id="GO:0004252">
    <property type="term" value="F:serine-type endopeptidase activity"/>
    <property type="evidence" value="ECO:0007669"/>
    <property type="project" value="TreeGrafter"/>
</dbReference>
<evidence type="ECO:0000256" key="3">
    <source>
        <dbReference type="ARBA" id="ARBA00022692"/>
    </source>
</evidence>